<evidence type="ECO:0000313" key="12">
    <source>
        <dbReference type="Proteomes" id="UP000320333"/>
    </source>
</evidence>
<dbReference type="GO" id="GO:0008235">
    <property type="term" value="F:metalloexopeptidase activity"/>
    <property type="evidence" value="ECO:0007669"/>
    <property type="project" value="InterPro"/>
</dbReference>
<comment type="cofactor">
    <cofactor evidence="1">
        <name>Zn(2+)</name>
        <dbReference type="ChEBI" id="CHEBI:29105"/>
    </cofactor>
</comment>
<evidence type="ECO:0000259" key="10">
    <source>
        <dbReference type="Pfam" id="PF04389"/>
    </source>
</evidence>
<comment type="similarity">
    <text evidence="8">Belongs to the peptidase M28 family. M28E subfamily.</text>
</comment>
<accession>A0A507FFH1</accession>
<dbReference type="InterPro" id="IPR007484">
    <property type="entry name" value="Peptidase_M28"/>
</dbReference>
<evidence type="ECO:0000256" key="1">
    <source>
        <dbReference type="ARBA" id="ARBA00001947"/>
    </source>
</evidence>
<evidence type="ECO:0000256" key="8">
    <source>
        <dbReference type="ARBA" id="ARBA00043962"/>
    </source>
</evidence>
<keyword evidence="12" id="KW-1185">Reference proteome</keyword>
<dbReference type="STRING" id="246404.A0A507FFH1"/>
<evidence type="ECO:0000256" key="3">
    <source>
        <dbReference type="ARBA" id="ARBA00022670"/>
    </source>
</evidence>
<dbReference type="GO" id="GO:0046872">
    <property type="term" value="F:metal ion binding"/>
    <property type="evidence" value="ECO:0007669"/>
    <property type="project" value="UniProtKB-KW"/>
</dbReference>
<sequence>MILARLSLLFLALASFTATALPANPDVADAALFANTGSRKSAGYRLISTSDSAPPTWKTLPEILALYDTHTRYIDVTDQDLESVSSFAAPARFDIPARPTRAAVVKPLLPIISIPNMTKWLTTFTSFKNRYYKSPTGKQSADWLFAQAKSVASLADKTKLKVTVSKFAHDFVQYSVIVRVESVAAVAAGGNGPVTVLSAHQDSINARDPMNGVAPGADDDGSGSVTIFETLRVLVQGNYVPKTPIEFHWYAAEEAGLLGSQKVVADYKKRNVAVKGAFQLDMTGYTSSNPSKQVIGIATDNVDATLQNFVKQLTVMHNNSTRTVNTACGYGCSDHASWTRAGYPAAFLFETPFEESNPRIHSANDRVEFINWKHVEKFVRVAVAYVVEMSS</sequence>
<keyword evidence="5 9" id="KW-0732">Signal</keyword>
<dbReference type="AlphaFoldDB" id="A0A507FFH1"/>
<evidence type="ECO:0000256" key="2">
    <source>
        <dbReference type="ARBA" id="ARBA00022438"/>
    </source>
</evidence>
<keyword evidence="4 9" id="KW-0479">Metal-binding</keyword>
<reference evidence="11 12" key="1">
    <citation type="journal article" date="2019" name="Sci. Rep.">
        <title>Comparative genomics of chytrid fungi reveal insights into the obligate biotrophic and pathogenic lifestyle of Synchytrium endobioticum.</title>
        <authorList>
            <person name="van de Vossenberg B.T.L.H."/>
            <person name="Warris S."/>
            <person name="Nguyen H.D.T."/>
            <person name="van Gent-Pelzer M.P.E."/>
            <person name="Joly D.L."/>
            <person name="van de Geest H.C."/>
            <person name="Bonants P.J.M."/>
            <person name="Smith D.S."/>
            <person name="Levesque C.A."/>
            <person name="van der Lee T.A.J."/>
        </authorList>
    </citation>
    <scope>NUCLEOTIDE SEQUENCE [LARGE SCALE GENOMIC DNA]</scope>
    <source>
        <strain evidence="11 12">CBS 675.73</strain>
    </source>
</reference>
<proteinExistence type="inferred from homology"/>
<dbReference type="OrthoDB" id="2214at2759"/>
<dbReference type="PANTHER" id="PTHR12147">
    <property type="entry name" value="METALLOPEPTIDASE M28 FAMILY MEMBER"/>
    <property type="match status" value="1"/>
</dbReference>
<dbReference type="PANTHER" id="PTHR12147:SF56">
    <property type="entry name" value="AMINOPEPTIDASE YDR415C-RELATED"/>
    <property type="match status" value="1"/>
</dbReference>
<dbReference type="GO" id="GO:0004177">
    <property type="term" value="F:aminopeptidase activity"/>
    <property type="evidence" value="ECO:0007669"/>
    <property type="project" value="UniProtKB-KW"/>
</dbReference>
<dbReference type="Pfam" id="PF04389">
    <property type="entry name" value="Peptidase_M28"/>
    <property type="match status" value="1"/>
</dbReference>
<evidence type="ECO:0000256" key="6">
    <source>
        <dbReference type="ARBA" id="ARBA00022801"/>
    </source>
</evidence>
<keyword evidence="2" id="KW-0031">Aminopeptidase</keyword>
<evidence type="ECO:0000256" key="4">
    <source>
        <dbReference type="ARBA" id="ARBA00022723"/>
    </source>
</evidence>
<keyword evidence="7 9" id="KW-0862">Zinc</keyword>
<dbReference type="EMBL" id="QEAP01000123">
    <property type="protein sequence ID" value="TPX74485.1"/>
    <property type="molecule type" value="Genomic_DNA"/>
</dbReference>
<keyword evidence="3 9" id="KW-0645">Protease</keyword>
<organism evidence="11 12">
    <name type="scientific">Chytriomyces confervae</name>
    <dbReference type="NCBI Taxonomy" id="246404"/>
    <lineage>
        <taxon>Eukaryota</taxon>
        <taxon>Fungi</taxon>
        <taxon>Fungi incertae sedis</taxon>
        <taxon>Chytridiomycota</taxon>
        <taxon>Chytridiomycota incertae sedis</taxon>
        <taxon>Chytridiomycetes</taxon>
        <taxon>Chytridiales</taxon>
        <taxon>Chytriomycetaceae</taxon>
        <taxon>Chytriomyces</taxon>
    </lineage>
</organism>
<evidence type="ECO:0000313" key="11">
    <source>
        <dbReference type="EMBL" id="TPX74485.1"/>
    </source>
</evidence>
<keyword evidence="6 9" id="KW-0378">Hydrolase</keyword>
<evidence type="ECO:0000256" key="7">
    <source>
        <dbReference type="ARBA" id="ARBA00022833"/>
    </source>
</evidence>
<name>A0A507FFH1_9FUNG</name>
<dbReference type="GO" id="GO:0006508">
    <property type="term" value="P:proteolysis"/>
    <property type="evidence" value="ECO:0007669"/>
    <property type="project" value="UniProtKB-KW"/>
</dbReference>
<comment type="caution">
    <text evidence="11">The sequence shown here is derived from an EMBL/GenBank/DDBJ whole genome shotgun (WGS) entry which is preliminary data.</text>
</comment>
<dbReference type="InterPro" id="IPR045175">
    <property type="entry name" value="M28_fam"/>
</dbReference>
<gene>
    <name evidence="11" type="ORF">CcCBS67573_g04234</name>
</gene>
<feature type="domain" description="Peptidase M28" evidence="10">
    <location>
        <begin position="186"/>
        <end position="385"/>
    </location>
</feature>
<protein>
    <recommendedName>
        <fullName evidence="9">Peptide hydrolase</fullName>
        <ecNumber evidence="9">3.4.-.-</ecNumber>
    </recommendedName>
</protein>
<evidence type="ECO:0000256" key="5">
    <source>
        <dbReference type="ARBA" id="ARBA00022729"/>
    </source>
</evidence>
<feature type="chain" id="PRO_5021468929" description="Peptide hydrolase" evidence="9">
    <location>
        <begin position="23"/>
        <end position="391"/>
    </location>
</feature>
<dbReference type="Gene3D" id="3.40.630.10">
    <property type="entry name" value="Zn peptidases"/>
    <property type="match status" value="1"/>
</dbReference>
<evidence type="ECO:0000256" key="9">
    <source>
        <dbReference type="RuleBase" id="RU361240"/>
    </source>
</evidence>
<feature type="signal peptide" evidence="9">
    <location>
        <begin position="1"/>
        <end position="22"/>
    </location>
</feature>
<dbReference type="SUPFAM" id="SSF53187">
    <property type="entry name" value="Zn-dependent exopeptidases"/>
    <property type="match status" value="1"/>
</dbReference>
<dbReference type="Proteomes" id="UP000320333">
    <property type="component" value="Unassembled WGS sequence"/>
</dbReference>
<dbReference type="EC" id="3.4.-.-" evidence="9"/>